<reference evidence="1 2" key="1">
    <citation type="submission" date="2020-01" db="EMBL/GenBank/DDBJ databases">
        <authorList>
            <person name="Lee S.D."/>
        </authorList>
    </citation>
    <scope>NUCLEOTIDE SEQUENCE [LARGE SCALE GENOMIC DNA]</scope>
    <source>
        <strain evidence="1 2">SAP-35</strain>
    </source>
</reference>
<evidence type="ECO:0000313" key="2">
    <source>
        <dbReference type="Proteomes" id="UP000666369"/>
    </source>
</evidence>
<gene>
    <name evidence="1" type="ORF">GW587_16075</name>
</gene>
<comment type="caution">
    <text evidence="1">The sequence shown here is derived from an EMBL/GenBank/DDBJ whole genome shotgun (WGS) entry which is preliminary data.</text>
</comment>
<dbReference type="Pfam" id="PF07103">
    <property type="entry name" value="DUF1365"/>
    <property type="match status" value="1"/>
</dbReference>
<dbReference type="RefSeq" id="WP_166105023.1">
    <property type="nucleotide sequence ID" value="NZ_JAADJT010000007.1"/>
</dbReference>
<keyword evidence="2" id="KW-1185">Reference proteome</keyword>
<name>A0ABX0FMQ7_9BURK</name>
<evidence type="ECO:0000313" key="1">
    <source>
        <dbReference type="EMBL" id="NGZ85763.1"/>
    </source>
</evidence>
<dbReference type="Proteomes" id="UP000666369">
    <property type="component" value="Unassembled WGS sequence"/>
</dbReference>
<dbReference type="PANTHER" id="PTHR33973">
    <property type="entry name" value="OS07G0153300 PROTEIN"/>
    <property type="match status" value="1"/>
</dbReference>
<protein>
    <submittedName>
        <fullName evidence="1">DUF1365 domain-containing protein</fullName>
    </submittedName>
</protein>
<dbReference type="EMBL" id="JAADJT010000007">
    <property type="protein sequence ID" value="NGZ85763.1"/>
    <property type="molecule type" value="Genomic_DNA"/>
</dbReference>
<organism evidence="1 2">
    <name type="scientific">Duganella aceris</name>
    <dbReference type="NCBI Taxonomy" id="2703883"/>
    <lineage>
        <taxon>Bacteria</taxon>
        <taxon>Pseudomonadati</taxon>
        <taxon>Pseudomonadota</taxon>
        <taxon>Betaproteobacteria</taxon>
        <taxon>Burkholderiales</taxon>
        <taxon>Oxalobacteraceae</taxon>
        <taxon>Telluria group</taxon>
        <taxon>Duganella</taxon>
    </lineage>
</organism>
<reference evidence="2" key="2">
    <citation type="submission" date="2023-07" db="EMBL/GenBank/DDBJ databases">
        <title>Duganella aceri sp. nov., isolated from tree sap.</title>
        <authorList>
            <person name="Kim I.S."/>
        </authorList>
    </citation>
    <scope>NUCLEOTIDE SEQUENCE [LARGE SCALE GENOMIC DNA]</scope>
    <source>
        <strain evidence="2">SAP-35</strain>
    </source>
</reference>
<dbReference type="InterPro" id="IPR010775">
    <property type="entry name" value="DUF1365"/>
</dbReference>
<dbReference type="PANTHER" id="PTHR33973:SF4">
    <property type="entry name" value="OS07G0153300 PROTEIN"/>
    <property type="match status" value="1"/>
</dbReference>
<accession>A0ABX0FMQ7</accession>
<proteinExistence type="predicted"/>
<sequence length="269" mass="30519">MRPDAIASSPAPQLCFGQVRHLRLRPVRHGFRYGMYFIRLPLRSLGAGDFGCRFFSRNRRNLLSFHDSDHGDGRQPLLQWIDGLLAAQGVHDADGEIWLQTMPRVLGYVFNPVSFWFCHRRDGALRAIVADVHNTFGERHCYLLETGGAIGVAEELAARKIFHVSPFCEVRGGYRFRFFAGRRSAGPHAGSEQTLACIDYDDGDGPLLETSLSGRATPLNDRNAMRAFFTFPLMTFGVMARIHWQALKLWLRRVPFFSKPVPPEQKVSR</sequence>